<feature type="transmembrane region" description="Helical" evidence="1">
    <location>
        <begin position="7"/>
        <end position="25"/>
    </location>
</feature>
<accession>A0A2K4DNT0</accession>
<gene>
    <name evidence="3" type="ORF">BUY44_04950</name>
    <name evidence="4" type="ORF">BUY47_10780</name>
</gene>
<evidence type="ECO:0000259" key="2">
    <source>
        <dbReference type="Pfam" id="PF13038"/>
    </source>
</evidence>
<evidence type="ECO:0000313" key="5">
    <source>
        <dbReference type="Proteomes" id="UP000242088"/>
    </source>
</evidence>
<dbReference type="Proteomes" id="UP000242088">
    <property type="component" value="Unassembled WGS sequence"/>
</dbReference>
<keyword evidence="1" id="KW-1133">Transmembrane helix</keyword>
<evidence type="ECO:0000313" key="4">
    <source>
        <dbReference type="EMBL" id="PTF13018.1"/>
    </source>
</evidence>
<keyword evidence="1" id="KW-0472">Membrane</keyword>
<proteinExistence type="predicted"/>
<feature type="transmembrane region" description="Helical" evidence="1">
    <location>
        <begin position="37"/>
        <end position="59"/>
    </location>
</feature>
<dbReference type="InterPro" id="IPR025007">
    <property type="entry name" value="DUF3899"/>
</dbReference>
<evidence type="ECO:0000313" key="6">
    <source>
        <dbReference type="Proteomes" id="UP000242547"/>
    </source>
</evidence>
<keyword evidence="1" id="KW-0812">Transmembrane</keyword>
<sequence>MKNLKNWIIWFSLTPLLTLIVWLFFTSHTLISFLDVLFYISLIIFIVVFLILLVQEGIFDATSYGFRRIRYQMSSRAKKKTMEHDEFFNPQQAKREYYIIGSWVAPALLCNALFFLLTIVVSLNL</sequence>
<dbReference type="EMBL" id="PYZL01000023">
    <property type="protein sequence ID" value="PTE73639.1"/>
    <property type="molecule type" value="Genomic_DNA"/>
</dbReference>
<feature type="domain" description="DUF3899" evidence="2">
    <location>
        <begin position="35"/>
        <end position="123"/>
    </location>
</feature>
<protein>
    <submittedName>
        <fullName evidence="3">DUF3899 domain-containing protein</fullName>
    </submittedName>
</protein>
<dbReference type="EMBL" id="PYZI01000016">
    <property type="protein sequence ID" value="PTF13018.1"/>
    <property type="molecule type" value="Genomic_DNA"/>
</dbReference>
<dbReference type="Pfam" id="PF13038">
    <property type="entry name" value="DUF3899"/>
    <property type="match status" value="1"/>
</dbReference>
<dbReference type="AlphaFoldDB" id="A0A2K4DNT0"/>
<name>A0A2K4DNT0_9STAP</name>
<comment type="caution">
    <text evidence="3">The sequence shown here is derived from an EMBL/GenBank/DDBJ whole genome shotgun (WGS) entry which is preliminary data.</text>
</comment>
<organism evidence="3 6">
    <name type="scientific">Staphylococcus devriesei</name>
    <dbReference type="NCBI Taxonomy" id="586733"/>
    <lineage>
        <taxon>Bacteria</taxon>
        <taxon>Bacillati</taxon>
        <taxon>Bacillota</taxon>
        <taxon>Bacilli</taxon>
        <taxon>Bacillales</taxon>
        <taxon>Staphylococcaceae</taxon>
        <taxon>Staphylococcus</taxon>
    </lineage>
</organism>
<dbReference type="Proteomes" id="UP000242547">
    <property type="component" value="Unassembled WGS sequence"/>
</dbReference>
<reference evidence="3" key="2">
    <citation type="submission" date="2018-03" db="EMBL/GenBank/DDBJ databases">
        <authorList>
            <person name="Keele B.F."/>
        </authorList>
    </citation>
    <scope>NUCLEOTIDE SEQUENCE</scope>
    <source>
        <strain evidence="3">SNUC 761</strain>
    </source>
</reference>
<dbReference type="OrthoDB" id="2414433at2"/>
<keyword evidence="5" id="KW-1185">Reference proteome</keyword>
<feature type="transmembrane region" description="Helical" evidence="1">
    <location>
        <begin position="97"/>
        <end position="123"/>
    </location>
</feature>
<reference evidence="4" key="3">
    <citation type="submission" date="2018-03" db="EMBL/GenBank/DDBJ databases">
        <authorList>
            <person name="Naushad S."/>
        </authorList>
    </citation>
    <scope>NUCLEOTIDE SEQUENCE</scope>
    <source>
        <strain evidence="4">SNUC 1409</strain>
    </source>
</reference>
<dbReference type="RefSeq" id="WP_103166360.1">
    <property type="nucleotide sequence ID" value="NZ_CP130489.1"/>
</dbReference>
<dbReference type="GeneID" id="48888457"/>
<reference evidence="5 6" key="1">
    <citation type="journal article" date="2016" name="Front. Microbiol.">
        <title>Comprehensive Phylogenetic Analysis of Bovine Non-aureus Staphylococci Species Based on Whole-Genome Sequencing.</title>
        <authorList>
            <person name="Naushad S."/>
            <person name="Barkema H.W."/>
            <person name="Luby C."/>
            <person name="Condas L.A."/>
            <person name="Nobrega D.B."/>
            <person name="Carson D.A."/>
            <person name="De Buck J."/>
        </authorList>
    </citation>
    <scope>NUCLEOTIDE SEQUENCE [LARGE SCALE GENOMIC DNA]</scope>
    <source>
        <strain evidence="4 5">SNUC 1409</strain>
        <strain evidence="3 6">SNUC 761</strain>
    </source>
</reference>
<evidence type="ECO:0000313" key="3">
    <source>
        <dbReference type="EMBL" id="PTE73639.1"/>
    </source>
</evidence>
<evidence type="ECO:0000256" key="1">
    <source>
        <dbReference type="SAM" id="Phobius"/>
    </source>
</evidence>